<feature type="domain" description="VTT" evidence="7">
    <location>
        <begin position="37"/>
        <end position="162"/>
    </location>
</feature>
<evidence type="ECO:0000256" key="6">
    <source>
        <dbReference type="SAM" id="Phobius"/>
    </source>
</evidence>
<organism evidence="8 9">
    <name type="scientific">Plantimonas leprariae</name>
    <dbReference type="NCBI Taxonomy" id="2615207"/>
    <lineage>
        <taxon>Bacteria</taxon>
        <taxon>Pseudomonadati</taxon>
        <taxon>Pseudomonadota</taxon>
        <taxon>Alphaproteobacteria</taxon>
        <taxon>Hyphomicrobiales</taxon>
        <taxon>Aurantimonadaceae</taxon>
        <taxon>Plantimonas</taxon>
    </lineage>
</organism>
<protein>
    <submittedName>
        <fullName evidence="8">DedA family protein</fullName>
    </submittedName>
</protein>
<sequence length="210" mass="23008">MESLLAPLVSAVLALISFGGHAGVALLMALESACIPIPSEIIMPFAGYLVSTGRFELWSVALAGAVGCNIGSHVAYVIGAKGGRPLAERWSRHSMFGKRELQLADWFFERYGLWAMFFGRLLPVVRTFIALPAGIARMNLVVFHATTFVSSLIWCYALAYVGMRLGAGWHDSPIMKTAFHVADAVIVVALVAGAIWLWVDFRKKRRARQL</sequence>
<evidence type="ECO:0000256" key="5">
    <source>
        <dbReference type="ARBA" id="ARBA00023136"/>
    </source>
</evidence>
<dbReference type="AlphaFoldDB" id="A0A7V7TZH0"/>
<keyword evidence="2" id="KW-1003">Cell membrane</keyword>
<keyword evidence="5 6" id="KW-0472">Membrane</keyword>
<evidence type="ECO:0000313" key="9">
    <source>
        <dbReference type="Proteomes" id="UP000432089"/>
    </source>
</evidence>
<gene>
    <name evidence="8" type="ORF">F6X38_13600</name>
</gene>
<keyword evidence="4 6" id="KW-1133">Transmembrane helix</keyword>
<evidence type="ECO:0000313" key="8">
    <source>
        <dbReference type="EMBL" id="KAB0679362.1"/>
    </source>
</evidence>
<dbReference type="Pfam" id="PF09335">
    <property type="entry name" value="VTT_dom"/>
    <property type="match status" value="1"/>
</dbReference>
<proteinExistence type="predicted"/>
<dbReference type="PANTHER" id="PTHR42709">
    <property type="entry name" value="ALKALINE PHOSPHATASE LIKE PROTEIN"/>
    <property type="match status" value="1"/>
</dbReference>
<keyword evidence="3 6" id="KW-0812">Transmembrane</keyword>
<dbReference type="InterPro" id="IPR032816">
    <property type="entry name" value="VTT_dom"/>
</dbReference>
<keyword evidence="9" id="KW-1185">Reference proteome</keyword>
<name>A0A7V7TZH0_9HYPH</name>
<comment type="subcellular location">
    <subcellularLocation>
        <location evidence="1">Cell membrane</location>
        <topology evidence="1">Multi-pass membrane protein</topology>
    </subcellularLocation>
</comment>
<dbReference type="RefSeq" id="WP_150970401.1">
    <property type="nucleotide sequence ID" value="NZ_VZDO01000010.1"/>
</dbReference>
<evidence type="ECO:0000256" key="2">
    <source>
        <dbReference type="ARBA" id="ARBA00022475"/>
    </source>
</evidence>
<dbReference type="EMBL" id="VZDO01000010">
    <property type="protein sequence ID" value="KAB0679362.1"/>
    <property type="molecule type" value="Genomic_DNA"/>
</dbReference>
<feature type="transmembrane region" description="Helical" evidence="6">
    <location>
        <begin position="57"/>
        <end position="79"/>
    </location>
</feature>
<accession>A0A7V7TZH0</accession>
<evidence type="ECO:0000259" key="7">
    <source>
        <dbReference type="Pfam" id="PF09335"/>
    </source>
</evidence>
<evidence type="ECO:0000256" key="4">
    <source>
        <dbReference type="ARBA" id="ARBA00022989"/>
    </source>
</evidence>
<dbReference type="Proteomes" id="UP000432089">
    <property type="component" value="Unassembled WGS sequence"/>
</dbReference>
<dbReference type="GO" id="GO:0005886">
    <property type="term" value="C:plasma membrane"/>
    <property type="evidence" value="ECO:0007669"/>
    <property type="project" value="UniProtKB-SubCell"/>
</dbReference>
<feature type="transmembrane region" description="Helical" evidence="6">
    <location>
        <begin position="179"/>
        <end position="199"/>
    </location>
</feature>
<feature type="transmembrane region" description="Helical" evidence="6">
    <location>
        <begin position="140"/>
        <end position="159"/>
    </location>
</feature>
<comment type="caution">
    <text evidence="8">The sequence shown here is derived from an EMBL/GenBank/DDBJ whole genome shotgun (WGS) entry which is preliminary data.</text>
</comment>
<reference evidence="8 9" key="1">
    <citation type="submission" date="2019-09" db="EMBL/GenBank/DDBJ databases">
        <title>YIM 132180 draft genome.</title>
        <authorList>
            <person name="Zhang K."/>
        </authorList>
    </citation>
    <scope>NUCLEOTIDE SEQUENCE [LARGE SCALE GENOMIC DNA]</scope>
    <source>
        <strain evidence="8 9">YIM 132180</strain>
    </source>
</reference>
<evidence type="ECO:0000256" key="1">
    <source>
        <dbReference type="ARBA" id="ARBA00004651"/>
    </source>
</evidence>
<evidence type="ECO:0000256" key="3">
    <source>
        <dbReference type="ARBA" id="ARBA00022692"/>
    </source>
</evidence>
<dbReference type="PANTHER" id="PTHR42709:SF6">
    <property type="entry name" value="UNDECAPRENYL PHOSPHATE TRANSPORTER A"/>
    <property type="match status" value="1"/>
</dbReference>
<dbReference type="InterPro" id="IPR051311">
    <property type="entry name" value="DedA_domain"/>
</dbReference>